<dbReference type="Proteomes" id="UP001138757">
    <property type="component" value="Unassembled WGS sequence"/>
</dbReference>
<feature type="region of interest" description="Disordered" evidence="1">
    <location>
        <begin position="88"/>
        <end position="118"/>
    </location>
</feature>
<dbReference type="EMBL" id="JAHGAW010000020">
    <property type="protein sequence ID" value="MBT2189452.1"/>
    <property type="molecule type" value="Genomic_DNA"/>
</dbReference>
<gene>
    <name evidence="2" type="ORF">KK488_21070</name>
</gene>
<comment type="caution">
    <text evidence="2">The sequence shown here is derived from an EMBL/GenBank/DDBJ whole genome shotgun (WGS) entry which is preliminary data.</text>
</comment>
<name>A0A9X1DFQ7_9SPHN</name>
<organism evidence="2 3">
    <name type="scientific">Sphingobium nicotianae</name>
    <dbReference type="NCBI Taxonomy" id="2782607"/>
    <lineage>
        <taxon>Bacteria</taxon>
        <taxon>Pseudomonadati</taxon>
        <taxon>Pseudomonadota</taxon>
        <taxon>Alphaproteobacteria</taxon>
        <taxon>Sphingomonadales</taxon>
        <taxon>Sphingomonadaceae</taxon>
        <taxon>Sphingobium</taxon>
    </lineage>
</organism>
<protein>
    <submittedName>
        <fullName evidence="2">Uncharacterized protein</fullName>
    </submittedName>
</protein>
<proteinExistence type="predicted"/>
<evidence type="ECO:0000313" key="3">
    <source>
        <dbReference type="Proteomes" id="UP001138757"/>
    </source>
</evidence>
<accession>A0A9X1DFQ7</accession>
<sequence>MIHSRRQAHDRPLGEIGQFLLQEIFLAFQILEARHDGAGKIVVFFHLLHQLTDSTARLGKPGLHLIAATMGCARQSIELALKMHREPPDDLRRGQSIAEGAGNGSEVPSSLARYRTPT</sequence>
<reference evidence="2" key="1">
    <citation type="submission" date="2021-05" db="EMBL/GenBank/DDBJ databases">
        <title>Genome of Sphingobium sp. strain.</title>
        <authorList>
            <person name="Fan R."/>
        </authorList>
    </citation>
    <scope>NUCLEOTIDE SEQUENCE</scope>
    <source>
        <strain evidence="2">H33</strain>
    </source>
</reference>
<dbReference type="RefSeq" id="WP_214625711.1">
    <property type="nucleotide sequence ID" value="NZ_JAHGAW010000020.1"/>
</dbReference>
<keyword evidence="3" id="KW-1185">Reference proteome</keyword>
<dbReference type="AlphaFoldDB" id="A0A9X1DFQ7"/>
<evidence type="ECO:0000313" key="2">
    <source>
        <dbReference type="EMBL" id="MBT2189452.1"/>
    </source>
</evidence>
<evidence type="ECO:0000256" key="1">
    <source>
        <dbReference type="SAM" id="MobiDB-lite"/>
    </source>
</evidence>